<dbReference type="SMART" id="SM00066">
    <property type="entry name" value="GAL4"/>
    <property type="match status" value="1"/>
</dbReference>
<dbReference type="InterPro" id="IPR001138">
    <property type="entry name" value="Zn2Cys6_DnaBD"/>
</dbReference>
<proteinExistence type="predicted"/>
<feature type="region of interest" description="Disordered" evidence="5">
    <location>
        <begin position="366"/>
        <end position="399"/>
    </location>
</feature>
<sequence length="878" mass="95590">MSPRASSSAPRSTTSTPYTRRAAGQPKSTRQQFSACGACRMRRVRCDLKDLPATTSTTGVPQPSCSNCKERGIKCVDEFAEVKAVKLLRRGRRLQQVEAVYGKVTDDASAGLSSSPAPQNSTPSNALSAAITGTKQSLIPQLRLDFLNSSFFRRFCIQRPVIEPTEFTARFIAHSKGTTPLNVEGQMLAMLLVTWAASFGVNEYGVEEGPEVTSPHSPTSPNFAPDSDDEFSDPRRRMRALRTEAMTREILALVDVHGILRRPSWDGVRVLLLLMPLTQGIQNSIERLTTYEATLSQIYSLCSIANPSSVNSGQGPYCDALVRARVFWYAHVHEGVTTGLRGGRLLLDDDDLVAFQSTLPPQYCASATHSTTAPGSASSHSSPSSPVSSDTPLNALQDPRGHSRASLAYLLTTQYFSLALAVSGVCRAIHSVLTGPRARRRAEAGIPIREDALMEIWDSLERCWDDFEALRHGAGGIGTVGGGIIRGEDVERFVSGWQVLIFECLNVIREALKQRMVSQSQPQPSPSTSGRTTPSDQAFTVNLHAYALRRCRIVLPRVIDILKRHLAVTSSGFFAHDAGLVRDGCFFAGLLLAQSDLDGNLESDLEGGDGVRWDSDVEEGVEVCLRALGEIRWVYANAHEREKTLRAIWEARIDRDNGHHQDRSRTYREGQISQVSYHPDHNPQNRSPYMDEKAPAPRNMVQHSVPSNPHPRSLSLISAGGQARPHLPPISVSFPRVDSGPDTAVTDDGSGSWPTYTPPTTSGSMTSTVATQRSVSPVSPPNHPSMKHIQHTLKSEDAFYGGVPDMDPFSFSVESAASAQNLAGPGLGSQWTSYSHQHQSGANGYLDPSVIFTSDAALGRVSDDGCPHFGSDCQAYYH</sequence>
<comment type="subcellular location">
    <subcellularLocation>
        <location evidence="1">Nucleus</location>
    </subcellularLocation>
</comment>
<organism evidence="7 8">
    <name type="scientific">Hydnomerulius pinastri MD-312</name>
    <dbReference type="NCBI Taxonomy" id="994086"/>
    <lineage>
        <taxon>Eukaryota</taxon>
        <taxon>Fungi</taxon>
        <taxon>Dikarya</taxon>
        <taxon>Basidiomycota</taxon>
        <taxon>Agaricomycotina</taxon>
        <taxon>Agaricomycetes</taxon>
        <taxon>Agaricomycetidae</taxon>
        <taxon>Boletales</taxon>
        <taxon>Boletales incertae sedis</taxon>
        <taxon>Leucogyrophana</taxon>
    </lineage>
</organism>
<dbReference type="AlphaFoldDB" id="A0A0C9WBC4"/>
<reference evidence="7 8" key="1">
    <citation type="submission" date="2014-04" db="EMBL/GenBank/DDBJ databases">
        <title>Evolutionary Origins and Diversification of the Mycorrhizal Mutualists.</title>
        <authorList>
            <consortium name="DOE Joint Genome Institute"/>
            <consortium name="Mycorrhizal Genomics Consortium"/>
            <person name="Kohler A."/>
            <person name="Kuo A."/>
            <person name="Nagy L.G."/>
            <person name="Floudas D."/>
            <person name="Copeland A."/>
            <person name="Barry K.W."/>
            <person name="Cichocki N."/>
            <person name="Veneault-Fourrey C."/>
            <person name="LaButti K."/>
            <person name="Lindquist E.A."/>
            <person name="Lipzen A."/>
            <person name="Lundell T."/>
            <person name="Morin E."/>
            <person name="Murat C."/>
            <person name="Riley R."/>
            <person name="Ohm R."/>
            <person name="Sun H."/>
            <person name="Tunlid A."/>
            <person name="Henrissat B."/>
            <person name="Grigoriev I.V."/>
            <person name="Hibbett D.S."/>
            <person name="Martin F."/>
        </authorList>
    </citation>
    <scope>NUCLEOTIDE SEQUENCE [LARGE SCALE GENOMIC DNA]</scope>
    <source>
        <strain evidence="7 8">MD-312</strain>
    </source>
</reference>
<protein>
    <recommendedName>
        <fullName evidence="6">Zn(2)-C6 fungal-type domain-containing protein</fullName>
    </recommendedName>
</protein>
<gene>
    <name evidence="7" type="ORF">HYDPIDRAFT_98320</name>
</gene>
<dbReference type="Proteomes" id="UP000053820">
    <property type="component" value="Unassembled WGS sequence"/>
</dbReference>
<dbReference type="SUPFAM" id="SSF57701">
    <property type="entry name" value="Zn2/Cys6 DNA-binding domain"/>
    <property type="match status" value="1"/>
</dbReference>
<keyword evidence="8" id="KW-1185">Reference proteome</keyword>
<dbReference type="EMBL" id="KN839870">
    <property type="protein sequence ID" value="KIJ60672.1"/>
    <property type="molecule type" value="Genomic_DNA"/>
</dbReference>
<feature type="compositionally biased region" description="Low complexity" evidence="5">
    <location>
        <begin position="366"/>
        <end position="392"/>
    </location>
</feature>
<accession>A0A0C9WBC4</accession>
<feature type="region of interest" description="Disordered" evidence="5">
    <location>
        <begin position="658"/>
        <end position="712"/>
    </location>
</feature>
<feature type="region of interest" description="Disordered" evidence="5">
    <location>
        <begin position="207"/>
        <end position="233"/>
    </location>
</feature>
<dbReference type="CDD" id="cd00067">
    <property type="entry name" value="GAL4"/>
    <property type="match status" value="1"/>
</dbReference>
<dbReference type="GO" id="GO:0000981">
    <property type="term" value="F:DNA-binding transcription factor activity, RNA polymerase II-specific"/>
    <property type="evidence" value="ECO:0007669"/>
    <property type="project" value="InterPro"/>
</dbReference>
<feature type="compositionally biased region" description="Low complexity" evidence="5">
    <location>
        <begin position="749"/>
        <end position="766"/>
    </location>
</feature>
<dbReference type="HOGENOM" id="CLU_013429_0_0_1"/>
<feature type="region of interest" description="Disordered" evidence="5">
    <location>
        <begin position="1"/>
        <end position="34"/>
    </location>
</feature>
<feature type="region of interest" description="Disordered" evidence="5">
    <location>
        <begin position="734"/>
        <end position="766"/>
    </location>
</feature>
<feature type="compositionally biased region" description="Basic and acidic residues" evidence="5">
    <location>
        <begin position="658"/>
        <end position="668"/>
    </location>
</feature>
<evidence type="ECO:0000313" key="8">
    <source>
        <dbReference type="Proteomes" id="UP000053820"/>
    </source>
</evidence>
<dbReference type="InterPro" id="IPR036864">
    <property type="entry name" value="Zn2-C6_fun-type_DNA-bd_sf"/>
</dbReference>
<dbReference type="OrthoDB" id="3263880at2759"/>
<feature type="domain" description="Zn(2)-C6 fungal-type" evidence="6">
    <location>
        <begin position="35"/>
        <end position="77"/>
    </location>
</feature>
<feature type="compositionally biased region" description="Basic and acidic residues" evidence="5">
    <location>
        <begin position="678"/>
        <end position="695"/>
    </location>
</feature>
<dbReference type="Gene3D" id="4.10.240.10">
    <property type="entry name" value="Zn(2)-C6 fungal-type DNA-binding domain"/>
    <property type="match status" value="1"/>
</dbReference>
<evidence type="ECO:0000259" key="6">
    <source>
        <dbReference type="PROSITE" id="PS50048"/>
    </source>
</evidence>
<evidence type="ECO:0000256" key="5">
    <source>
        <dbReference type="SAM" id="MobiDB-lite"/>
    </source>
</evidence>
<dbReference type="PANTHER" id="PTHR46910">
    <property type="entry name" value="TRANSCRIPTION FACTOR PDR1"/>
    <property type="match status" value="1"/>
</dbReference>
<evidence type="ECO:0000256" key="3">
    <source>
        <dbReference type="ARBA" id="ARBA00023125"/>
    </source>
</evidence>
<keyword evidence="2" id="KW-0479">Metal-binding</keyword>
<dbReference type="PANTHER" id="PTHR46910:SF3">
    <property type="entry name" value="HALOTOLERANCE PROTEIN 9-RELATED"/>
    <property type="match status" value="1"/>
</dbReference>
<evidence type="ECO:0000256" key="4">
    <source>
        <dbReference type="ARBA" id="ARBA00023242"/>
    </source>
</evidence>
<keyword evidence="4" id="KW-0539">Nucleus</keyword>
<name>A0A0C9WBC4_9AGAM</name>
<evidence type="ECO:0000256" key="2">
    <source>
        <dbReference type="ARBA" id="ARBA00022723"/>
    </source>
</evidence>
<keyword evidence="3" id="KW-0238">DNA-binding</keyword>
<evidence type="ECO:0000256" key="1">
    <source>
        <dbReference type="ARBA" id="ARBA00004123"/>
    </source>
</evidence>
<dbReference type="InterPro" id="IPR050987">
    <property type="entry name" value="AtrR-like"/>
</dbReference>
<dbReference type="GO" id="GO:0008270">
    <property type="term" value="F:zinc ion binding"/>
    <property type="evidence" value="ECO:0007669"/>
    <property type="project" value="InterPro"/>
</dbReference>
<feature type="region of interest" description="Disordered" evidence="5">
    <location>
        <begin position="107"/>
        <end position="126"/>
    </location>
</feature>
<feature type="compositionally biased region" description="Low complexity" evidence="5">
    <location>
        <begin position="1"/>
        <end position="23"/>
    </location>
</feature>
<evidence type="ECO:0000313" key="7">
    <source>
        <dbReference type="EMBL" id="KIJ60672.1"/>
    </source>
</evidence>
<dbReference type="PROSITE" id="PS50048">
    <property type="entry name" value="ZN2_CY6_FUNGAL_2"/>
    <property type="match status" value="1"/>
</dbReference>
<feature type="compositionally biased region" description="Polar residues" evidence="5">
    <location>
        <begin position="111"/>
        <end position="126"/>
    </location>
</feature>
<dbReference type="GO" id="GO:0003677">
    <property type="term" value="F:DNA binding"/>
    <property type="evidence" value="ECO:0007669"/>
    <property type="project" value="UniProtKB-KW"/>
</dbReference>
<dbReference type="GO" id="GO:0005634">
    <property type="term" value="C:nucleus"/>
    <property type="evidence" value="ECO:0007669"/>
    <property type="project" value="UniProtKB-SubCell"/>
</dbReference>